<sequence>MNKSVWILMLLLSGCADGRILILPNLQDQKFACDMDPYKQGCERHSDYDRHYKSLEDKKG</sequence>
<reference evidence="1 2" key="1">
    <citation type="submission" date="2020-02" db="EMBL/GenBank/DDBJ databases">
        <title>Pseudomonas Putida W5 Complete Genome Assembly.</title>
        <authorList>
            <person name="Yuan Z.-C."/>
            <person name="Shaw G.A."/>
            <person name="Cusano A.D."/>
            <person name="Caddey B.J."/>
            <person name="Weselowski B.J."/>
        </authorList>
    </citation>
    <scope>NUCLEOTIDE SEQUENCE [LARGE SCALE GENOMIC DNA]</scope>
    <source>
        <strain evidence="1 2">W5</strain>
    </source>
</reference>
<proteinExistence type="predicted"/>
<name>A0A6I6XV09_PSEPU</name>
<accession>A0A6I6XV09</accession>
<dbReference type="PROSITE" id="PS51257">
    <property type="entry name" value="PROKAR_LIPOPROTEIN"/>
    <property type="match status" value="1"/>
</dbReference>
<dbReference type="Proteomes" id="UP000464480">
    <property type="component" value="Chromosome"/>
</dbReference>
<dbReference type="EMBL" id="CP026115">
    <property type="protein sequence ID" value="QHG63395.1"/>
    <property type="molecule type" value="Genomic_DNA"/>
</dbReference>
<gene>
    <name evidence="1" type="ORF">C2H86_02730</name>
</gene>
<evidence type="ECO:0008006" key="3">
    <source>
        <dbReference type="Google" id="ProtNLM"/>
    </source>
</evidence>
<dbReference type="RefSeq" id="WP_159408952.1">
    <property type="nucleotide sequence ID" value="NZ_CP026115.2"/>
</dbReference>
<organism evidence="1 2">
    <name type="scientific">Pseudomonas putida</name>
    <name type="common">Arthrobacter siderocapsulatus</name>
    <dbReference type="NCBI Taxonomy" id="303"/>
    <lineage>
        <taxon>Bacteria</taxon>
        <taxon>Pseudomonadati</taxon>
        <taxon>Pseudomonadota</taxon>
        <taxon>Gammaproteobacteria</taxon>
        <taxon>Pseudomonadales</taxon>
        <taxon>Pseudomonadaceae</taxon>
        <taxon>Pseudomonas</taxon>
    </lineage>
</organism>
<evidence type="ECO:0000313" key="1">
    <source>
        <dbReference type="EMBL" id="QHG63395.1"/>
    </source>
</evidence>
<evidence type="ECO:0000313" key="2">
    <source>
        <dbReference type="Proteomes" id="UP000464480"/>
    </source>
</evidence>
<protein>
    <recommendedName>
        <fullName evidence="3">Lipoprotein</fullName>
    </recommendedName>
</protein>
<dbReference type="AlphaFoldDB" id="A0A6I6XV09"/>